<reference evidence="2 3" key="1">
    <citation type="journal article" date="2013" name="Proc. Natl. Acad. Sci. U.S.A.">
        <title>Fine-scale variation in meiotic recombination in Mimulus inferred from population shotgun sequencing.</title>
        <authorList>
            <person name="Hellsten U."/>
            <person name="Wright K.M."/>
            <person name="Jenkins J."/>
            <person name="Shu S."/>
            <person name="Yuan Y."/>
            <person name="Wessler S.R."/>
            <person name="Schmutz J."/>
            <person name="Willis J.H."/>
            <person name="Rokhsar D.S."/>
        </authorList>
    </citation>
    <scope>NUCLEOTIDE SEQUENCE [LARGE SCALE GENOMIC DNA]</scope>
    <source>
        <strain evidence="3">cv. DUN x IM62</strain>
    </source>
</reference>
<dbReference type="GO" id="GO:0016071">
    <property type="term" value="P:mRNA metabolic process"/>
    <property type="evidence" value="ECO:0007669"/>
    <property type="project" value="UniProtKB-ARBA"/>
</dbReference>
<feature type="compositionally biased region" description="Basic and acidic residues" evidence="1">
    <location>
        <begin position="142"/>
        <end position="164"/>
    </location>
</feature>
<dbReference type="OrthoDB" id="770116at2759"/>
<protein>
    <submittedName>
        <fullName evidence="2">Uncharacterized protein</fullName>
    </submittedName>
</protein>
<name>A0A022S2T5_ERYGU</name>
<proteinExistence type="predicted"/>
<dbReference type="Proteomes" id="UP000030748">
    <property type="component" value="Unassembled WGS sequence"/>
</dbReference>
<feature type="compositionally biased region" description="Polar residues" evidence="1">
    <location>
        <begin position="31"/>
        <end position="40"/>
    </location>
</feature>
<dbReference type="KEGG" id="egt:105962518"/>
<dbReference type="STRING" id="4155.A0A022S2T5"/>
<dbReference type="EMBL" id="KI630180">
    <property type="protein sequence ID" value="EYU45595.1"/>
    <property type="molecule type" value="Genomic_DNA"/>
</dbReference>
<evidence type="ECO:0000256" key="1">
    <source>
        <dbReference type="SAM" id="MobiDB-lite"/>
    </source>
</evidence>
<dbReference type="PhylomeDB" id="A0A022S2T5"/>
<dbReference type="PANTHER" id="PTHR33670">
    <property type="entry name" value="SPLICING FACTOR, PROLINE- AND GLUTAMINE-RICH-LIKE"/>
    <property type="match status" value="1"/>
</dbReference>
<keyword evidence="3" id="KW-1185">Reference proteome</keyword>
<evidence type="ECO:0000313" key="2">
    <source>
        <dbReference type="EMBL" id="EYU45595.1"/>
    </source>
</evidence>
<dbReference type="InterPro" id="IPR028322">
    <property type="entry name" value="PNRC-like_rgn"/>
</dbReference>
<evidence type="ECO:0000313" key="3">
    <source>
        <dbReference type="Proteomes" id="UP000030748"/>
    </source>
</evidence>
<dbReference type="Pfam" id="PF15365">
    <property type="entry name" value="PNRC"/>
    <property type="match status" value="1"/>
</dbReference>
<sequence length="164" mass="17912">MATEVLHSRDLLSERFSVAPTPFHRRRNLASRNATSLASNRRQHRKVSPKHDNGSRFSGDTAAAKKSSHGGDNGLVMGQVTLLRRGESLSLLTVKEPVQNPAYLEKIPPIRVVAPSPAAGYAGSGCFTSPSPRSVPLPSFFSKKEPENSEDGATRDLRRLLRLE</sequence>
<organism evidence="2 3">
    <name type="scientific">Erythranthe guttata</name>
    <name type="common">Yellow monkey flower</name>
    <name type="synonym">Mimulus guttatus</name>
    <dbReference type="NCBI Taxonomy" id="4155"/>
    <lineage>
        <taxon>Eukaryota</taxon>
        <taxon>Viridiplantae</taxon>
        <taxon>Streptophyta</taxon>
        <taxon>Embryophyta</taxon>
        <taxon>Tracheophyta</taxon>
        <taxon>Spermatophyta</taxon>
        <taxon>Magnoliopsida</taxon>
        <taxon>eudicotyledons</taxon>
        <taxon>Gunneridae</taxon>
        <taxon>Pentapetalae</taxon>
        <taxon>asterids</taxon>
        <taxon>lamiids</taxon>
        <taxon>Lamiales</taxon>
        <taxon>Phrymaceae</taxon>
        <taxon>Erythranthe</taxon>
    </lineage>
</organism>
<dbReference type="AlphaFoldDB" id="A0A022S2T5"/>
<accession>A0A022S2T5</accession>
<feature type="region of interest" description="Disordered" evidence="1">
    <location>
        <begin position="31"/>
        <end position="74"/>
    </location>
</feature>
<dbReference type="OMA" id="KCDMYAG"/>
<gene>
    <name evidence="2" type="ORF">MIMGU_mgv1a015216mg</name>
</gene>
<dbReference type="PANTHER" id="PTHR33670:SF1">
    <property type="entry name" value="OS09G0416300 PROTEIN"/>
    <property type="match status" value="1"/>
</dbReference>
<feature type="region of interest" description="Disordered" evidence="1">
    <location>
        <begin position="124"/>
        <end position="164"/>
    </location>
</feature>